<dbReference type="InterPro" id="IPR013783">
    <property type="entry name" value="Ig-like_fold"/>
</dbReference>
<evidence type="ECO:0000256" key="1">
    <source>
        <dbReference type="ARBA" id="ARBA00022729"/>
    </source>
</evidence>
<dbReference type="Gene3D" id="2.60.40.10">
    <property type="entry name" value="Immunoglobulins"/>
    <property type="match status" value="1"/>
</dbReference>
<keyword evidence="1" id="KW-0732">Signal</keyword>
<evidence type="ECO:0000313" key="5">
    <source>
        <dbReference type="EMBL" id="OGB73493.1"/>
    </source>
</evidence>
<dbReference type="Proteomes" id="UP000178085">
    <property type="component" value="Unassembled WGS sequence"/>
</dbReference>
<dbReference type="Pfam" id="PF13205">
    <property type="entry name" value="Big_5"/>
    <property type="match status" value="2"/>
</dbReference>
<keyword evidence="2" id="KW-0175">Coiled coil</keyword>
<accession>A0A1F4NPV7</accession>
<proteinExistence type="predicted"/>
<feature type="domain" description="SbsA Ig-like" evidence="4">
    <location>
        <begin position="1134"/>
        <end position="1237"/>
    </location>
</feature>
<keyword evidence="3" id="KW-1133">Transmembrane helix</keyword>
<dbReference type="InterPro" id="IPR032812">
    <property type="entry name" value="SbsA_Ig"/>
</dbReference>
<evidence type="ECO:0000313" key="6">
    <source>
        <dbReference type="Proteomes" id="UP000178085"/>
    </source>
</evidence>
<protein>
    <recommendedName>
        <fullName evidence="4">SbsA Ig-like domain-containing protein</fullName>
    </recommendedName>
</protein>
<dbReference type="NCBIfam" id="TIGR01451">
    <property type="entry name" value="B_ant_repeat"/>
    <property type="match status" value="1"/>
</dbReference>
<dbReference type="InterPro" id="IPR051172">
    <property type="entry name" value="Chlamydia_OmcB"/>
</dbReference>
<evidence type="ECO:0000256" key="3">
    <source>
        <dbReference type="SAM" id="Phobius"/>
    </source>
</evidence>
<dbReference type="InterPro" id="IPR014755">
    <property type="entry name" value="Cu-Rt/internalin_Ig-like"/>
</dbReference>
<feature type="coiled-coil region" evidence="2">
    <location>
        <begin position="1486"/>
        <end position="1513"/>
    </location>
</feature>
<dbReference type="SUPFAM" id="SSF110296">
    <property type="entry name" value="Oligoxyloglucan reducing end-specific cellobiohydrolase"/>
    <property type="match status" value="1"/>
</dbReference>
<gene>
    <name evidence="5" type="ORF">A3K51_01380</name>
</gene>
<dbReference type="PANTHER" id="PTHR34819:SF3">
    <property type="entry name" value="CELL SURFACE PROTEIN"/>
    <property type="match status" value="1"/>
</dbReference>
<keyword evidence="3" id="KW-0812">Transmembrane</keyword>
<feature type="transmembrane region" description="Helical" evidence="3">
    <location>
        <begin position="1624"/>
        <end position="1643"/>
    </location>
</feature>
<reference evidence="5 6" key="1">
    <citation type="journal article" date="2016" name="Nat. Commun.">
        <title>Thousands of microbial genomes shed light on interconnected biogeochemical processes in an aquifer system.</title>
        <authorList>
            <person name="Anantharaman K."/>
            <person name="Brown C.T."/>
            <person name="Hug L.A."/>
            <person name="Sharon I."/>
            <person name="Castelle C.J."/>
            <person name="Probst A.J."/>
            <person name="Thomas B.C."/>
            <person name="Singh A."/>
            <person name="Wilkins M.J."/>
            <person name="Karaoz U."/>
            <person name="Brodie E.L."/>
            <person name="Williams K.H."/>
            <person name="Hubbard S.S."/>
            <person name="Banfield J.F."/>
        </authorList>
    </citation>
    <scope>NUCLEOTIDE SEQUENCE [LARGE SCALE GENOMIC DNA]</scope>
</reference>
<keyword evidence="3" id="KW-0472">Membrane</keyword>
<comment type="caution">
    <text evidence="5">The sequence shown here is derived from an EMBL/GenBank/DDBJ whole genome shotgun (WGS) entry which is preliminary data.</text>
</comment>
<organism evidence="5 6">
    <name type="scientific">candidate division Kazan bacterium RIFCSPLOWO2_01_FULL_45_19</name>
    <dbReference type="NCBI Taxonomy" id="1798538"/>
    <lineage>
        <taxon>Bacteria</taxon>
        <taxon>Bacteria division Kazan-3B-28</taxon>
    </lineage>
</organism>
<evidence type="ECO:0000259" key="4">
    <source>
        <dbReference type="Pfam" id="PF13205"/>
    </source>
</evidence>
<dbReference type="InterPro" id="IPR047589">
    <property type="entry name" value="DUF11_rpt"/>
</dbReference>
<evidence type="ECO:0000256" key="2">
    <source>
        <dbReference type="SAM" id="Coils"/>
    </source>
</evidence>
<dbReference type="EMBL" id="METD01000001">
    <property type="protein sequence ID" value="OGB73493.1"/>
    <property type="molecule type" value="Genomic_DNA"/>
</dbReference>
<sequence length="1657" mass="177759">MPKTVLTIKSRRLFAFITAFTLVFQSVILGGIFGGFPAYASTATYNFTTPAEYTVTDTFAIHGGTAHFKIDWADVASSIPSVATITDLISPASAGLVWSATGDVDGAYKSINYGGNWNNISINADFIPDDFEVTLGDAGANAVNLFVGGSDTVAGAYAYSTNNGTNWTYNDTALVGAQNIVSVAHKSSATSYTWVFHRDGAISRTEDIDVITIWAFVATPFADARQLLWDETNGLLIASGGDLVDGKVSFSNDNGDSWTSATLPGSPPVTIDKLGYSNGYLYVGGSGYVAVGDVSAGLNNAGSWTDVSANINSGNFTAVTEFLNANEVMLVSVDATTGIDNGQVYSTLNDGTNWLTHGVATAATMPGPLTRLYSNGQFLWGVDDDVGSPSTYVGDFDTDSASVVTTVGISVATLSAIDITYNSASEEDNVGVALGFGVDPAGTWYYHDGGAWTSVVGGDYTNANIEAQLDTNLGTFDDEVAITGDIYLKIYSKGTVEGSGAYIHDLFLIDNIDVTYTAGTLAVTSPNGAETWVVGSTHDITWTSTGFGAGNIIDIDYYSPNNGGGWNSIIANTANDGSYTWTLPNDQTNQALVRVSSGSVTDSSDAVFTIYIPIRSPDENDPASQVDALPQYKTSSSFNVSATASDNVGVQTVSLYYRSDQSPTIQLWDTDNSAPFVFNFTSPHGNGLYQFYSGAVDFSGNDNWPEKLIAGPIVEASTTVDTFGPYITTQAPYPNQTEVAITQDIIVEFSEPMNTGTFGYQLYEQNNPTKPVTIISTTWSNSDTKLTVKHANFSYKTWYTFHAVTATDKAGNILLEGTPGGGWGMGIEVYYPEGTWDFETAPKRDPDLTSSTIEVSDGTHAGKYLPSETAHYTITLRNTSDLPANNVQASLTVSEGIKIVSGSITKTGGTIQIHYAGLLITGFTWSGTVIKGTNVIIRFNATVNTPANILEIEQGIAIDDNVNEMFQPAPAVIHIAKNPDFTASTKTVDKPEAVPGTLLEYNITIVHQGNTVVDALTIDNIPTNTTYVNGSLTGDTGWQTLQYNPVNNQIQAQAQMLSNFPSGRPWEMGVPEDDEGWIPTTLQFSFWVSINNGTEGEISNTATVSDPDVPGSSFTTDPPAVTLVPGDSTEEKFSPQIVNQSPDNGSFSAPLKGTINAQFSKSIKTDTLTYSVNLDGYPVDTTGWQDSWSQEDKLWTLTPAESLEVGAPYEVEISYAEDTDGNVLVDGPLPNPWSFTTVDPVVTITSPSELLVELVAEQISPVFTVTLKDALSGQTYTAEENTTIGLGAWLGGTPRTAGVFLLQDGSNWRYVTSITLTTGQSQAQFYYRDSNISDPDYITITAYENPSQGWGDAEKNAIVRGDAPPADHLIVNIDTTLFTTSQFSPPMAVQAQDQTGKFLRLPEILYFYTSSDTGRFYDANHNVLPEWLTIQGFNPTTNLQYSQPGATGSATFYYWDITPGAYLVTIADQAPLTPDTGFRNVSAVFNVANLLEEEELLEELEEVEDETGRVLAEVTVEPTETTLLPGEKQTFTAKAYDEDGKEIENVIFRWYVLAGGGTILKTGSKDGSHGSVFTAGQKPGIYYDTILVATLYNGKINYATAGVTVTDIVEYGGPARLPTTGISGLQLILLALTLLAAVALAWVEHYDKTHFREESNE</sequence>
<name>A0A1F4NPV7_UNCK3</name>
<dbReference type="PANTHER" id="PTHR34819">
    <property type="entry name" value="LARGE CYSTEINE-RICH PERIPLASMIC PROTEIN OMCB"/>
    <property type="match status" value="1"/>
</dbReference>
<feature type="domain" description="SbsA Ig-like" evidence="4">
    <location>
        <begin position="721"/>
        <end position="814"/>
    </location>
</feature>
<dbReference type="Gene3D" id="2.60.40.1220">
    <property type="match status" value="2"/>
</dbReference>